<dbReference type="PANTHER" id="PTHR35579:SF6">
    <property type="entry name" value="DUF324 DOMAIN-CONTAINING PROTEIN"/>
    <property type="match status" value="1"/>
</dbReference>
<dbReference type="AlphaFoldDB" id="A0A1W1EEF9"/>
<dbReference type="PANTHER" id="PTHR35579">
    <property type="entry name" value="CRISPR SYSTEM CMS ENDORIBONUCLEASE CSM3"/>
    <property type="match status" value="1"/>
</dbReference>
<feature type="domain" description="CRISPR type III-associated protein" evidence="2">
    <location>
        <begin position="10"/>
        <end position="173"/>
    </location>
</feature>
<accession>A0A1W1EEF9</accession>
<sequence>MIKRHIAHITIEAVTPLKVGSSSGDFFHDSPVQRDWNDLPMILGTSIAGVLRKDFIGNDEEIFGKENGSKVIFSNALLVDEEEKVNESLCLEKSSFLNIFDNLPIREHTAITDKGVAKKHSKFDEEVVYKGTRFRFSLEMLEDENAFNSLLKQLESPTFRLGGGSTKGFGKFKVEGVSKVVLSSPDELAMYDSSLNSLHQKKHTPTQQKSKTHTHYMLSIKPDNFFMFGSGFGDEDADQTPVYEKVVDYTKKDLSENYILMPASSIKGAIAHRATYHYNVAKKLFVGNNDARTNLSEIFGEAKQSDKKQGSKGKALFSDVFKLSQKETKIFDHVSIDRFTGGGIDGALFQEKTVADMNYYNIEILLENDEERDMDFVYAFEKSLDDICTGMLSLGGATTKGHGVFEGKLVKDGEPYNVSR</sequence>
<feature type="domain" description="CRISPR type III-associated protein" evidence="2">
    <location>
        <begin position="248"/>
        <end position="406"/>
    </location>
</feature>
<dbReference type="InterPro" id="IPR052216">
    <property type="entry name" value="CRISPR_Csm3_endoribonuclease"/>
</dbReference>
<evidence type="ECO:0000259" key="2">
    <source>
        <dbReference type="Pfam" id="PF03787"/>
    </source>
</evidence>
<name>A0A1W1EEF9_9ZZZZ</name>
<dbReference type="InterPro" id="IPR005537">
    <property type="entry name" value="RAMP_III_fam"/>
</dbReference>
<evidence type="ECO:0000256" key="1">
    <source>
        <dbReference type="ARBA" id="ARBA00023118"/>
    </source>
</evidence>
<protein>
    <submittedName>
        <fullName evidence="3">DUF324 domain-containing protein</fullName>
    </submittedName>
</protein>
<dbReference type="EMBL" id="FPKX01000049">
    <property type="protein sequence ID" value="SFZ98432.1"/>
    <property type="molecule type" value="Genomic_DNA"/>
</dbReference>
<dbReference type="Pfam" id="PF03787">
    <property type="entry name" value="RAMPs"/>
    <property type="match status" value="2"/>
</dbReference>
<keyword evidence="1" id="KW-0051">Antiviral defense</keyword>
<proteinExistence type="predicted"/>
<dbReference type="GO" id="GO:0051607">
    <property type="term" value="P:defense response to virus"/>
    <property type="evidence" value="ECO:0007669"/>
    <property type="project" value="UniProtKB-KW"/>
</dbReference>
<dbReference type="CDD" id="cd09726">
    <property type="entry name" value="RAMP_I_III"/>
    <property type="match status" value="2"/>
</dbReference>
<organism evidence="3">
    <name type="scientific">hydrothermal vent metagenome</name>
    <dbReference type="NCBI Taxonomy" id="652676"/>
    <lineage>
        <taxon>unclassified sequences</taxon>
        <taxon>metagenomes</taxon>
        <taxon>ecological metagenomes</taxon>
    </lineage>
</organism>
<evidence type="ECO:0000313" key="3">
    <source>
        <dbReference type="EMBL" id="SFZ98432.1"/>
    </source>
</evidence>
<reference evidence="3" key="1">
    <citation type="submission" date="2016-10" db="EMBL/GenBank/DDBJ databases">
        <authorList>
            <person name="de Groot N.N."/>
        </authorList>
    </citation>
    <scope>NUCLEOTIDE SEQUENCE</scope>
</reference>
<gene>
    <name evidence="3" type="ORF">MNB_SV-5-1120</name>
</gene>